<evidence type="ECO:0000256" key="1">
    <source>
        <dbReference type="PROSITE-ProRule" id="PRU00325"/>
    </source>
</evidence>
<reference evidence="3" key="2">
    <citation type="submission" date="2021-09" db="EMBL/GenBank/DDBJ databases">
        <authorList>
            <person name="Jia N."/>
            <person name="Wang J."/>
            <person name="Shi W."/>
            <person name="Du L."/>
            <person name="Sun Y."/>
            <person name="Zhan W."/>
            <person name="Jiang J."/>
            <person name="Wang Q."/>
            <person name="Zhang B."/>
            <person name="Ji P."/>
            <person name="Sakyi L.B."/>
            <person name="Cui X."/>
            <person name="Yuan T."/>
            <person name="Jiang B."/>
            <person name="Yang W."/>
            <person name="Lam T.T.-Y."/>
            <person name="Chang Q."/>
            <person name="Ding S."/>
            <person name="Wang X."/>
            <person name="Zhu J."/>
            <person name="Ruan X."/>
            <person name="Zhao L."/>
            <person name="Wei J."/>
            <person name="Que T."/>
            <person name="Du C."/>
            <person name="Cheng J."/>
            <person name="Dai P."/>
            <person name="Han X."/>
            <person name="Huang E."/>
            <person name="Gao Y."/>
            <person name="Liu J."/>
            <person name="Shao H."/>
            <person name="Ye R."/>
            <person name="Li L."/>
            <person name="Wei W."/>
            <person name="Wang X."/>
            <person name="Wang C."/>
            <person name="Huo Q."/>
            <person name="Li W."/>
            <person name="Guo W."/>
            <person name="Chen H."/>
            <person name="Chen S."/>
            <person name="Zhou L."/>
            <person name="Zhou L."/>
            <person name="Ni X."/>
            <person name="Tian J."/>
            <person name="Zhou Y."/>
            <person name="Sheng Y."/>
            <person name="Liu T."/>
            <person name="Pan Y."/>
            <person name="Xia L."/>
            <person name="Li J."/>
            <person name="Zhao F."/>
            <person name="Cao W."/>
        </authorList>
    </citation>
    <scope>NUCLEOTIDE SEQUENCE</scope>
    <source>
        <strain evidence="3">Rsan-2018</strain>
        <tissue evidence="3">Larvae</tissue>
    </source>
</reference>
<evidence type="ECO:0000313" key="3">
    <source>
        <dbReference type="EMBL" id="KAH7957805.1"/>
    </source>
</evidence>
<evidence type="ECO:0000259" key="2">
    <source>
        <dbReference type="PROSITE" id="PS50966"/>
    </source>
</evidence>
<dbReference type="PANTHER" id="PTHR47526">
    <property type="entry name" value="ATP-DEPENDENT DNA HELICASE"/>
    <property type="match status" value="1"/>
</dbReference>
<keyword evidence="4" id="KW-1185">Reference proteome</keyword>
<dbReference type="AlphaFoldDB" id="A0A9D4PXY8"/>
<accession>A0A9D4PXY8</accession>
<reference evidence="3" key="1">
    <citation type="journal article" date="2020" name="Cell">
        <title>Large-Scale Comparative Analyses of Tick Genomes Elucidate Their Genetic Diversity and Vector Capacities.</title>
        <authorList>
            <consortium name="Tick Genome and Microbiome Consortium (TIGMIC)"/>
            <person name="Jia N."/>
            <person name="Wang J."/>
            <person name="Shi W."/>
            <person name="Du L."/>
            <person name="Sun Y."/>
            <person name="Zhan W."/>
            <person name="Jiang J.F."/>
            <person name="Wang Q."/>
            <person name="Zhang B."/>
            <person name="Ji P."/>
            <person name="Bell-Sakyi L."/>
            <person name="Cui X.M."/>
            <person name="Yuan T.T."/>
            <person name="Jiang B.G."/>
            <person name="Yang W.F."/>
            <person name="Lam T.T."/>
            <person name="Chang Q.C."/>
            <person name="Ding S.J."/>
            <person name="Wang X.J."/>
            <person name="Zhu J.G."/>
            <person name="Ruan X.D."/>
            <person name="Zhao L."/>
            <person name="Wei J.T."/>
            <person name="Ye R.Z."/>
            <person name="Que T.C."/>
            <person name="Du C.H."/>
            <person name="Zhou Y.H."/>
            <person name="Cheng J.X."/>
            <person name="Dai P.F."/>
            <person name="Guo W.B."/>
            <person name="Han X.H."/>
            <person name="Huang E.J."/>
            <person name="Li L.F."/>
            <person name="Wei W."/>
            <person name="Gao Y.C."/>
            <person name="Liu J.Z."/>
            <person name="Shao H.Z."/>
            <person name="Wang X."/>
            <person name="Wang C.C."/>
            <person name="Yang T.C."/>
            <person name="Huo Q.B."/>
            <person name="Li W."/>
            <person name="Chen H.Y."/>
            <person name="Chen S.E."/>
            <person name="Zhou L.G."/>
            <person name="Ni X.B."/>
            <person name="Tian J.H."/>
            <person name="Sheng Y."/>
            <person name="Liu T."/>
            <person name="Pan Y.S."/>
            <person name="Xia L.Y."/>
            <person name="Li J."/>
            <person name="Zhao F."/>
            <person name="Cao W.C."/>
        </authorList>
    </citation>
    <scope>NUCLEOTIDE SEQUENCE</scope>
    <source>
        <strain evidence="3">Rsan-2018</strain>
    </source>
</reference>
<comment type="caution">
    <text evidence="3">The sequence shown here is derived from an EMBL/GenBank/DDBJ whole genome shotgun (WGS) entry which is preliminary data.</text>
</comment>
<dbReference type="VEuPathDB" id="VectorBase:RSAN_054280"/>
<dbReference type="EMBL" id="JABSTV010001250">
    <property type="protein sequence ID" value="KAH7957805.1"/>
    <property type="molecule type" value="Genomic_DNA"/>
</dbReference>
<protein>
    <recommendedName>
        <fullName evidence="2">SWIM-type domain-containing protein</fullName>
    </recommendedName>
</protein>
<dbReference type="PROSITE" id="PS50966">
    <property type="entry name" value="ZF_SWIM"/>
    <property type="match status" value="1"/>
</dbReference>
<proteinExistence type="predicted"/>
<dbReference type="Proteomes" id="UP000821837">
    <property type="component" value="Unassembled WGS sequence"/>
</dbReference>
<name>A0A9D4PXY8_RHISA</name>
<dbReference type="PANTHER" id="PTHR47526:SF3">
    <property type="entry name" value="PHD-TYPE DOMAIN-CONTAINING PROTEIN"/>
    <property type="match status" value="1"/>
</dbReference>
<dbReference type="InterPro" id="IPR007527">
    <property type="entry name" value="Znf_SWIM"/>
</dbReference>
<keyword evidence="1" id="KW-0862">Zinc</keyword>
<feature type="domain" description="SWIM-type" evidence="2">
    <location>
        <begin position="53"/>
        <end position="89"/>
    </location>
</feature>
<gene>
    <name evidence="3" type="ORF">HPB52_022770</name>
</gene>
<keyword evidence="1" id="KW-0863">Zinc-finger</keyword>
<dbReference type="GO" id="GO:0008270">
    <property type="term" value="F:zinc ion binding"/>
    <property type="evidence" value="ECO:0007669"/>
    <property type="project" value="UniProtKB-KW"/>
</dbReference>
<sequence>MKCYRSLKAYGLAIEGHVRKVLISSDMASSMECCFLKADVTPSQRTTAKPYEPWVLVKRDGTVSTAHCTCMAGLGEVCTHVAALLFKVELLVSSGFARSTTSQLCEWNNRFRKSQRCGRITGSIISKVVKCKSTNAALRLASKIAESPLVLFESRHRKTVAMSVGRYNQSHPEYCQLFGNIEAPVCHHFITIFQLLSEVCQED</sequence>
<evidence type="ECO:0000313" key="4">
    <source>
        <dbReference type="Proteomes" id="UP000821837"/>
    </source>
</evidence>
<organism evidence="3 4">
    <name type="scientific">Rhipicephalus sanguineus</name>
    <name type="common">Brown dog tick</name>
    <name type="synonym">Ixodes sanguineus</name>
    <dbReference type="NCBI Taxonomy" id="34632"/>
    <lineage>
        <taxon>Eukaryota</taxon>
        <taxon>Metazoa</taxon>
        <taxon>Ecdysozoa</taxon>
        <taxon>Arthropoda</taxon>
        <taxon>Chelicerata</taxon>
        <taxon>Arachnida</taxon>
        <taxon>Acari</taxon>
        <taxon>Parasitiformes</taxon>
        <taxon>Ixodida</taxon>
        <taxon>Ixodoidea</taxon>
        <taxon>Ixodidae</taxon>
        <taxon>Rhipicephalinae</taxon>
        <taxon>Rhipicephalus</taxon>
        <taxon>Rhipicephalus</taxon>
    </lineage>
</organism>
<keyword evidence="1" id="KW-0479">Metal-binding</keyword>